<keyword evidence="1" id="KW-1133">Transmembrane helix</keyword>
<feature type="transmembrane region" description="Helical" evidence="1">
    <location>
        <begin position="55"/>
        <end position="78"/>
    </location>
</feature>
<sequence length="227" mass="26615">MLLIISLILTTFLSIVYYKQIKKHSTMLYVIATLIAIFFIIFMKSNLNEHIPKYISKFVIGGFSKGTISLALFTIVMYTGVLDNSFKFKQNLMAIRGELSIIACILTLGHNVLYGMYFFPTFFTNMQSLSISKIIATLLSLIMICLMIPLMITSFKSIRKKMPYKTWKKIQRSAYVFYGIMYIHIMLLYIPKFNSKLFEIILYSIIFLVYYFLRIRKFFKDKNKVKA</sequence>
<dbReference type="AlphaFoldDB" id="A0A0C7QZN5"/>
<organism evidence="2 3">
    <name type="scientific">Paraclostridium sordellii</name>
    <name type="common">Clostridium sordellii</name>
    <dbReference type="NCBI Taxonomy" id="1505"/>
    <lineage>
        <taxon>Bacteria</taxon>
        <taxon>Bacillati</taxon>
        <taxon>Bacillota</taxon>
        <taxon>Clostridia</taxon>
        <taxon>Peptostreptococcales</taxon>
        <taxon>Peptostreptococcaceae</taxon>
        <taxon>Paraclostridium</taxon>
    </lineage>
</organism>
<feature type="transmembrane region" description="Helical" evidence="1">
    <location>
        <begin position="26"/>
        <end position="43"/>
    </location>
</feature>
<name>A0A0C7QZN5_PARSO</name>
<feature type="transmembrane region" description="Helical" evidence="1">
    <location>
        <begin position="131"/>
        <end position="152"/>
    </location>
</feature>
<reference evidence="2 3" key="1">
    <citation type="submission" date="2015-01" db="EMBL/GenBank/DDBJ databases">
        <authorList>
            <person name="Aslett A.Martin."/>
            <person name="De Silva Nishadi"/>
        </authorList>
    </citation>
    <scope>NUCLEOTIDE SEQUENCE [LARGE SCALE GENOMIC DNA]</scope>
    <source>
        <strain evidence="2 3">R28058</strain>
    </source>
</reference>
<accession>A0A0C7QZN5</accession>
<dbReference type="RefSeq" id="WP_055337059.1">
    <property type="nucleotide sequence ID" value="NZ_CDNF01000031.1"/>
</dbReference>
<proteinExistence type="predicted"/>
<dbReference type="EMBL" id="CEKZ01000022">
    <property type="protein sequence ID" value="CEQ04902.1"/>
    <property type="molecule type" value="Genomic_DNA"/>
</dbReference>
<keyword evidence="1" id="KW-0812">Transmembrane</keyword>
<gene>
    <name evidence="2" type="ORF">R28058_26191</name>
</gene>
<feature type="transmembrane region" description="Helical" evidence="1">
    <location>
        <begin position="197"/>
        <end position="213"/>
    </location>
</feature>
<evidence type="ECO:0000256" key="1">
    <source>
        <dbReference type="SAM" id="Phobius"/>
    </source>
</evidence>
<feature type="transmembrane region" description="Helical" evidence="1">
    <location>
        <begin position="99"/>
        <end position="119"/>
    </location>
</feature>
<feature type="transmembrane region" description="Helical" evidence="1">
    <location>
        <begin position="173"/>
        <end position="191"/>
    </location>
</feature>
<dbReference type="OrthoDB" id="3174396at2"/>
<protein>
    <submittedName>
        <fullName evidence="2">Membrane spanning protein</fullName>
    </submittedName>
</protein>
<evidence type="ECO:0000313" key="3">
    <source>
        <dbReference type="Proteomes" id="UP000049127"/>
    </source>
</evidence>
<evidence type="ECO:0000313" key="2">
    <source>
        <dbReference type="EMBL" id="CEQ04902.1"/>
    </source>
</evidence>
<dbReference type="GO" id="GO:0016020">
    <property type="term" value="C:membrane"/>
    <property type="evidence" value="ECO:0007669"/>
    <property type="project" value="UniProtKB-SubCell"/>
</dbReference>
<keyword evidence="1" id="KW-0472">Membrane</keyword>
<dbReference type="Proteomes" id="UP000049127">
    <property type="component" value="Unassembled WGS sequence"/>
</dbReference>